<dbReference type="GO" id="GO:0006189">
    <property type="term" value="P:'de novo' IMP biosynthetic process"/>
    <property type="evidence" value="ECO:0007669"/>
    <property type="project" value="UniProtKB-UniRule"/>
</dbReference>
<dbReference type="AlphaFoldDB" id="A0A7X5QJJ1"/>
<evidence type="ECO:0000256" key="2">
    <source>
        <dbReference type="ARBA" id="ARBA00022801"/>
    </source>
</evidence>
<dbReference type="InterPro" id="IPR045865">
    <property type="entry name" value="ACT-like_dom_sf"/>
</dbReference>
<dbReference type="NCBIfam" id="TIGR00655">
    <property type="entry name" value="PurU"/>
    <property type="match status" value="1"/>
</dbReference>
<dbReference type="Gene3D" id="3.30.70.260">
    <property type="match status" value="1"/>
</dbReference>
<dbReference type="NCBIfam" id="NF004684">
    <property type="entry name" value="PRK06027.1"/>
    <property type="match status" value="1"/>
</dbReference>
<dbReference type="Pfam" id="PF01842">
    <property type="entry name" value="ACT"/>
    <property type="match status" value="1"/>
</dbReference>
<dbReference type="FunFam" id="3.30.70.260:FF:000021">
    <property type="entry name" value="Formyltetrahydrofolate deformylase"/>
    <property type="match status" value="1"/>
</dbReference>
<dbReference type="Proteomes" id="UP000547931">
    <property type="component" value="Unassembled WGS sequence"/>
</dbReference>
<dbReference type="EC" id="3.5.1.10" evidence="3 4"/>
<dbReference type="EMBL" id="PUJV01000003">
    <property type="protein sequence ID" value="NHB95575.1"/>
    <property type="molecule type" value="Genomic_DNA"/>
</dbReference>
<evidence type="ECO:0000259" key="5">
    <source>
        <dbReference type="PROSITE" id="PS51671"/>
    </source>
</evidence>
<comment type="function">
    <text evidence="3">Catalyzes the hydrolysis of 10-formyltetrahydrofolate (formyl-FH4) to formate and tetrahydrofolate (FH4).</text>
</comment>
<dbReference type="PIRSF" id="PIRSF036480">
    <property type="entry name" value="FormyFH4_hydr"/>
    <property type="match status" value="1"/>
</dbReference>
<dbReference type="InterPro" id="IPR036477">
    <property type="entry name" value="Formyl_transf_N_sf"/>
</dbReference>
<organism evidence="6 7">
    <name type="scientific">Photorhabdus stackebrandtii</name>
    <dbReference type="NCBI Taxonomy" id="1123042"/>
    <lineage>
        <taxon>Bacteria</taxon>
        <taxon>Pseudomonadati</taxon>
        <taxon>Pseudomonadota</taxon>
        <taxon>Gammaproteobacteria</taxon>
        <taxon>Enterobacterales</taxon>
        <taxon>Morganellaceae</taxon>
        <taxon>Photorhabdus</taxon>
    </lineage>
</organism>
<evidence type="ECO:0000313" key="6">
    <source>
        <dbReference type="EMBL" id="NHB95575.1"/>
    </source>
</evidence>
<keyword evidence="7" id="KW-1185">Reference proteome</keyword>
<dbReference type="InterPro" id="IPR004810">
    <property type="entry name" value="PurU"/>
</dbReference>
<feature type="domain" description="ACT" evidence="5">
    <location>
        <begin position="10"/>
        <end position="88"/>
    </location>
</feature>
<dbReference type="GO" id="GO:0006730">
    <property type="term" value="P:one-carbon metabolic process"/>
    <property type="evidence" value="ECO:0007669"/>
    <property type="project" value="UniProtKB-KW"/>
</dbReference>
<reference evidence="6 7" key="1">
    <citation type="submission" date="2018-02" db="EMBL/GenBank/DDBJ databases">
        <authorList>
            <person name="Machado R.A."/>
        </authorList>
    </citation>
    <scope>NUCLEOTIDE SEQUENCE [LARGE SCALE GENOMIC DNA]</scope>
    <source>
        <strain evidence="6 7">DSM 23271</strain>
    </source>
</reference>
<dbReference type="InterPro" id="IPR002912">
    <property type="entry name" value="ACT_dom"/>
</dbReference>
<dbReference type="PANTHER" id="PTHR42706:SF1">
    <property type="entry name" value="FORMYLTETRAHYDROFOLATE DEFORMYLASE 2, MITOCHONDRIAL"/>
    <property type="match status" value="1"/>
</dbReference>
<dbReference type="HAMAP" id="MF_01927">
    <property type="entry name" value="PurU"/>
    <property type="match status" value="1"/>
</dbReference>
<accession>A0A7X5QJJ1</accession>
<comment type="caution">
    <text evidence="6">The sequence shown here is derived from an EMBL/GenBank/DDBJ whole genome shotgun (WGS) entry which is preliminary data.</text>
</comment>
<protein>
    <recommendedName>
        <fullName evidence="3 4">Formyltetrahydrofolate deformylase</fullName>
        <ecNumber evidence="3 4">3.5.1.10</ecNumber>
    </recommendedName>
    <alternativeName>
        <fullName evidence="3">Formyl-FH(4) hydrolase</fullName>
    </alternativeName>
</protein>
<comment type="catalytic activity">
    <reaction evidence="3">
        <text>(6R)-10-formyltetrahydrofolate + H2O = (6S)-5,6,7,8-tetrahydrofolate + formate + H(+)</text>
        <dbReference type="Rhea" id="RHEA:19833"/>
        <dbReference type="ChEBI" id="CHEBI:15377"/>
        <dbReference type="ChEBI" id="CHEBI:15378"/>
        <dbReference type="ChEBI" id="CHEBI:15740"/>
        <dbReference type="ChEBI" id="CHEBI:57453"/>
        <dbReference type="ChEBI" id="CHEBI:195366"/>
        <dbReference type="EC" id="3.5.1.10"/>
    </reaction>
</comment>
<dbReference type="FunFam" id="3.40.50.170:FF:000001">
    <property type="entry name" value="Formyltetrahydrofolate deformylase"/>
    <property type="match status" value="1"/>
</dbReference>
<dbReference type="Gene3D" id="3.40.50.170">
    <property type="entry name" value="Formyl transferase, N-terminal domain"/>
    <property type="match status" value="1"/>
</dbReference>
<dbReference type="PANTHER" id="PTHR42706">
    <property type="entry name" value="FORMYLTETRAHYDROFOLATE DEFORMYLASE"/>
    <property type="match status" value="1"/>
</dbReference>
<keyword evidence="3" id="KW-0658">Purine biosynthesis</keyword>
<proteinExistence type="inferred from homology"/>
<dbReference type="InterPro" id="IPR044074">
    <property type="entry name" value="PurU_ACT"/>
</dbReference>
<dbReference type="InterPro" id="IPR002376">
    <property type="entry name" value="Formyl_transf_N"/>
</dbReference>
<name>A0A7X5QJJ1_9GAMM</name>
<dbReference type="Pfam" id="PF00551">
    <property type="entry name" value="Formyl_trans_N"/>
    <property type="match status" value="1"/>
</dbReference>
<keyword evidence="1 3" id="KW-0554">One-carbon metabolism</keyword>
<dbReference type="CDD" id="cd08648">
    <property type="entry name" value="FMT_core_Formyl-FH4-Hydrolase_C"/>
    <property type="match status" value="1"/>
</dbReference>
<feature type="active site" evidence="3">
    <location>
        <position position="227"/>
    </location>
</feature>
<dbReference type="SUPFAM" id="SSF55021">
    <property type="entry name" value="ACT-like"/>
    <property type="match status" value="1"/>
</dbReference>
<dbReference type="SUPFAM" id="SSF53328">
    <property type="entry name" value="Formyltransferase"/>
    <property type="match status" value="1"/>
</dbReference>
<evidence type="ECO:0000256" key="1">
    <source>
        <dbReference type="ARBA" id="ARBA00022563"/>
    </source>
</evidence>
<evidence type="ECO:0000313" key="7">
    <source>
        <dbReference type="Proteomes" id="UP000547931"/>
    </source>
</evidence>
<dbReference type="UniPathway" id="UPA00074">
    <property type="reaction ID" value="UER00170"/>
</dbReference>
<keyword evidence="2 3" id="KW-0378">Hydrolase</keyword>
<gene>
    <name evidence="3 6" type="primary">purU</name>
    <name evidence="6" type="ORF">C5470_03760</name>
</gene>
<comment type="similarity">
    <text evidence="3">Belongs to the PurU family.</text>
</comment>
<dbReference type="RefSeq" id="WP_166286034.1">
    <property type="nucleotide sequence ID" value="NZ_CAWPIE010000003.1"/>
</dbReference>
<dbReference type="InterPro" id="IPR041729">
    <property type="entry name" value="Formyl-FH4-Hydrolase_C"/>
</dbReference>
<dbReference type="PROSITE" id="PS51671">
    <property type="entry name" value="ACT"/>
    <property type="match status" value="1"/>
</dbReference>
<dbReference type="PRINTS" id="PR01575">
    <property type="entry name" value="FFH4HYDRLASE"/>
</dbReference>
<sequence>MQHQHVQKKILRTICPDAKGLIAKITNICYKHQLNIVQNNEFVDHRTGRFFMRTELEGIFNDETFLADLDDALPVGSQRELNSAGRRRIVIMVTKEAHCLGDLLMKSAYDGLDVEIAAVIGNHATLQSLVEQFGIPFHLISHEGLTREQHDEKLIAQIDQYKPDYVVLAKYMRVLTPEFVQHYPNQIINIHHSFLPAFIGARPYHQAYERGVKIIGATAHYVNDNLDEGPIITQNVINIDHTYTAEDMMRAGRDVEKNVLSHALYWVLAQRVFVYGNRTVIL</sequence>
<dbReference type="GO" id="GO:0008864">
    <property type="term" value="F:formyltetrahydrofolate deformylase activity"/>
    <property type="evidence" value="ECO:0007669"/>
    <property type="project" value="UniProtKB-UniRule"/>
</dbReference>
<evidence type="ECO:0000256" key="3">
    <source>
        <dbReference type="HAMAP-Rule" id="MF_01927"/>
    </source>
</evidence>
<comment type="pathway">
    <text evidence="3">Purine metabolism; IMP biosynthesis via de novo pathway; formate from 10-formyl-5,6,7,8-tetrahydrofolate: step 1/1.</text>
</comment>
<dbReference type="CDD" id="cd04875">
    <property type="entry name" value="ACT_F4HF-DF"/>
    <property type="match status" value="1"/>
</dbReference>
<evidence type="ECO:0000256" key="4">
    <source>
        <dbReference type="NCBIfam" id="TIGR00655"/>
    </source>
</evidence>